<dbReference type="Pfam" id="PF00550">
    <property type="entry name" value="PP-binding"/>
    <property type="match status" value="1"/>
</dbReference>
<dbReference type="Gene3D" id="1.10.1200.10">
    <property type="entry name" value="ACP-like"/>
    <property type="match status" value="1"/>
</dbReference>
<dbReference type="PROSITE" id="PS50075">
    <property type="entry name" value="CARRIER"/>
    <property type="match status" value="1"/>
</dbReference>
<protein>
    <submittedName>
        <fullName evidence="2">Acyl carrier protein</fullName>
    </submittedName>
</protein>
<gene>
    <name evidence="2" type="ORF">ACFPPD_05050</name>
</gene>
<comment type="caution">
    <text evidence="2">The sequence shown here is derived from an EMBL/GenBank/DDBJ whole genome shotgun (WGS) entry which is preliminary data.</text>
</comment>
<reference evidence="3" key="1">
    <citation type="journal article" date="2019" name="Int. J. Syst. Evol. Microbiol.">
        <title>The Global Catalogue of Microorganisms (GCM) 10K type strain sequencing project: providing services to taxonomists for standard genome sequencing and annotation.</title>
        <authorList>
            <consortium name="The Broad Institute Genomics Platform"/>
            <consortium name="The Broad Institute Genome Sequencing Center for Infectious Disease"/>
            <person name="Wu L."/>
            <person name="Ma J."/>
        </authorList>
    </citation>
    <scope>NUCLEOTIDE SEQUENCE [LARGE SCALE GENOMIC DNA]</scope>
    <source>
        <strain evidence="3">CCUG 57113</strain>
    </source>
</reference>
<dbReference type="EMBL" id="JBHSMH010000007">
    <property type="protein sequence ID" value="MFC5468078.1"/>
    <property type="molecule type" value="Genomic_DNA"/>
</dbReference>
<feature type="domain" description="Carrier" evidence="1">
    <location>
        <begin position="1"/>
        <end position="81"/>
    </location>
</feature>
<dbReference type="SUPFAM" id="SSF47336">
    <property type="entry name" value="ACP-like"/>
    <property type="match status" value="1"/>
</dbReference>
<dbReference type="Proteomes" id="UP001596105">
    <property type="component" value="Unassembled WGS sequence"/>
</dbReference>
<evidence type="ECO:0000259" key="1">
    <source>
        <dbReference type="PROSITE" id="PS50075"/>
    </source>
</evidence>
<evidence type="ECO:0000313" key="2">
    <source>
        <dbReference type="EMBL" id="MFC5468078.1"/>
    </source>
</evidence>
<evidence type="ECO:0000313" key="3">
    <source>
        <dbReference type="Proteomes" id="UP001596105"/>
    </source>
</evidence>
<dbReference type="InterPro" id="IPR036736">
    <property type="entry name" value="ACP-like_sf"/>
</dbReference>
<dbReference type="RefSeq" id="WP_209746417.1">
    <property type="nucleotide sequence ID" value="NZ_JBHSMH010000007.1"/>
</dbReference>
<organism evidence="2 3">
    <name type="scientific">Cohnella suwonensis</name>
    <dbReference type="NCBI Taxonomy" id="696072"/>
    <lineage>
        <taxon>Bacteria</taxon>
        <taxon>Bacillati</taxon>
        <taxon>Bacillota</taxon>
        <taxon>Bacilli</taxon>
        <taxon>Bacillales</taxon>
        <taxon>Paenibacillaceae</taxon>
        <taxon>Cohnella</taxon>
    </lineage>
</organism>
<name>A0ABW0LQU3_9BACL</name>
<accession>A0ABW0LQU3</accession>
<keyword evidence="3" id="KW-1185">Reference proteome</keyword>
<dbReference type="InterPro" id="IPR009081">
    <property type="entry name" value="PP-bd_ACP"/>
</dbReference>
<proteinExistence type="predicted"/>
<sequence>MDKSTIEQKVCQWVKEKATVPCGEIMPEADLRDNYGIDSIALVELLVDIECAFDITFDSASLTNDYFSTAKSISEYVCRKLAVSA</sequence>